<reference evidence="2" key="1">
    <citation type="thesis" date="2021" institute="BYU ScholarsArchive" country="Provo, UT, USA">
        <title>Applications of and Algorithms for Genome Assembly and Genomic Analyses with an Emphasis on Marine Teleosts.</title>
        <authorList>
            <person name="Pickett B.D."/>
        </authorList>
    </citation>
    <scope>NUCLEOTIDE SEQUENCE</scope>
    <source>
        <strain evidence="2">HI-2016</strain>
    </source>
</reference>
<name>A0A8T2MZ81_9TELE</name>
<keyword evidence="3" id="KW-1185">Reference proteome</keyword>
<feature type="region of interest" description="Disordered" evidence="1">
    <location>
        <begin position="186"/>
        <end position="211"/>
    </location>
</feature>
<accession>A0A8T2MZ81</accession>
<comment type="caution">
    <text evidence="2">The sequence shown here is derived from an EMBL/GenBank/DDBJ whole genome shotgun (WGS) entry which is preliminary data.</text>
</comment>
<evidence type="ECO:0000256" key="1">
    <source>
        <dbReference type="SAM" id="MobiDB-lite"/>
    </source>
</evidence>
<dbReference type="Proteomes" id="UP000824540">
    <property type="component" value="Unassembled WGS sequence"/>
</dbReference>
<evidence type="ECO:0000313" key="3">
    <source>
        <dbReference type="Proteomes" id="UP000824540"/>
    </source>
</evidence>
<protein>
    <submittedName>
        <fullName evidence="2">Uncharacterized protein</fullName>
    </submittedName>
</protein>
<organism evidence="2 3">
    <name type="scientific">Albula glossodonta</name>
    <name type="common">roundjaw bonefish</name>
    <dbReference type="NCBI Taxonomy" id="121402"/>
    <lineage>
        <taxon>Eukaryota</taxon>
        <taxon>Metazoa</taxon>
        <taxon>Chordata</taxon>
        <taxon>Craniata</taxon>
        <taxon>Vertebrata</taxon>
        <taxon>Euteleostomi</taxon>
        <taxon>Actinopterygii</taxon>
        <taxon>Neopterygii</taxon>
        <taxon>Teleostei</taxon>
        <taxon>Albuliformes</taxon>
        <taxon>Albulidae</taxon>
        <taxon>Albula</taxon>
    </lineage>
</organism>
<dbReference type="EMBL" id="JAFBMS010000342">
    <property type="protein sequence ID" value="KAG9331401.1"/>
    <property type="molecule type" value="Genomic_DNA"/>
</dbReference>
<proteinExistence type="predicted"/>
<dbReference type="AlphaFoldDB" id="A0A8T2MZ81"/>
<evidence type="ECO:0000313" key="2">
    <source>
        <dbReference type="EMBL" id="KAG9331401.1"/>
    </source>
</evidence>
<gene>
    <name evidence="2" type="ORF">JZ751_019304</name>
</gene>
<sequence length="225" mass="25204">MCSANNLKLERKQSTVWPATSTGVAFPHSPTKGQKYFKSFPHRRRRSLSSSRTRYYRYDSRSMQWRRVGGPFGQSPKRVGGEWEGLAACCLAPHGCHVASKRIARALLKNSKPVPSSHYPAALYWIFISEEFDPAKTHYGVSGQPSPIDKAMLARVFPALLTLRRGTDFQAIRMSALFGRGASRDARVLPGQRKAQPGPDPRGQDPFVEDSDMADIEEKLQALER</sequence>